<evidence type="ECO:0000313" key="2">
    <source>
        <dbReference type="EMBL" id="MBW32770.1"/>
    </source>
</evidence>
<feature type="signal peptide" evidence="1">
    <location>
        <begin position="1"/>
        <end position="31"/>
    </location>
</feature>
<feature type="chain" id="PRO_5014966940" evidence="1">
    <location>
        <begin position="32"/>
        <end position="84"/>
    </location>
</feature>
<accession>A0A2M3ZWD6</accession>
<reference evidence="2" key="1">
    <citation type="submission" date="2018-01" db="EMBL/GenBank/DDBJ databases">
        <title>An insight into the sialome of Amazonian anophelines.</title>
        <authorList>
            <person name="Ribeiro J.M."/>
            <person name="Scarpassa V."/>
            <person name="Calvo E."/>
        </authorList>
    </citation>
    <scope>NUCLEOTIDE SEQUENCE</scope>
    <source>
        <tissue evidence="2">Salivary glands</tissue>
    </source>
</reference>
<sequence>MSHIRRNCGPPYRPIMLFISLSLSFFASLSSRPIPVMCRYNIVVQFHSEHKDTSLLHLGIIALGSLTSTDILRSQRPGRGAQMR</sequence>
<dbReference type="AlphaFoldDB" id="A0A2M3ZWD6"/>
<name>A0A2M3ZWD6_9DIPT</name>
<keyword evidence="1" id="KW-0732">Signal</keyword>
<organism evidence="2">
    <name type="scientific">Anopheles braziliensis</name>
    <dbReference type="NCBI Taxonomy" id="58242"/>
    <lineage>
        <taxon>Eukaryota</taxon>
        <taxon>Metazoa</taxon>
        <taxon>Ecdysozoa</taxon>
        <taxon>Arthropoda</taxon>
        <taxon>Hexapoda</taxon>
        <taxon>Insecta</taxon>
        <taxon>Pterygota</taxon>
        <taxon>Neoptera</taxon>
        <taxon>Endopterygota</taxon>
        <taxon>Diptera</taxon>
        <taxon>Nematocera</taxon>
        <taxon>Culicoidea</taxon>
        <taxon>Culicidae</taxon>
        <taxon>Anophelinae</taxon>
        <taxon>Anopheles</taxon>
    </lineage>
</organism>
<proteinExistence type="predicted"/>
<protein>
    <submittedName>
        <fullName evidence="2">Putative secreted peptide</fullName>
    </submittedName>
</protein>
<evidence type="ECO:0000256" key="1">
    <source>
        <dbReference type="SAM" id="SignalP"/>
    </source>
</evidence>
<dbReference type="EMBL" id="GGFM01012019">
    <property type="protein sequence ID" value="MBW32770.1"/>
    <property type="molecule type" value="Transcribed_RNA"/>
</dbReference>